<feature type="signal peptide" evidence="1">
    <location>
        <begin position="1"/>
        <end position="18"/>
    </location>
</feature>
<dbReference type="Proteomes" id="UP001497525">
    <property type="component" value="Unassembled WGS sequence"/>
</dbReference>
<evidence type="ECO:0000256" key="1">
    <source>
        <dbReference type="SAM" id="SignalP"/>
    </source>
</evidence>
<feature type="chain" id="PRO_5043562111" evidence="1">
    <location>
        <begin position="19"/>
        <end position="90"/>
    </location>
</feature>
<name>A0AAV2TJN1_CALDB</name>
<evidence type="ECO:0000313" key="3">
    <source>
        <dbReference type="Proteomes" id="UP001497525"/>
    </source>
</evidence>
<gene>
    <name evidence="2" type="ORF">CDAUBV1_LOCUS11196</name>
</gene>
<dbReference type="EMBL" id="CAXLJL010000356">
    <property type="protein sequence ID" value="CAL5136900.1"/>
    <property type="molecule type" value="Genomic_DNA"/>
</dbReference>
<keyword evidence="1" id="KW-0732">Signal</keyword>
<accession>A0AAV2TJN1</accession>
<comment type="caution">
    <text evidence="2">The sequence shown here is derived from an EMBL/GenBank/DDBJ whole genome shotgun (WGS) entry which is preliminary data.</text>
</comment>
<dbReference type="AlphaFoldDB" id="A0AAV2TJN1"/>
<proteinExistence type="predicted"/>
<organism evidence="2 3">
    <name type="scientific">Calicophoron daubneyi</name>
    <name type="common">Rumen fluke</name>
    <name type="synonym">Paramphistomum daubneyi</name>
    <dbReference type="NCBI Taxonomy" id="300641"/>
    <lineage>
        <taxon>Eukaryota</taxon>
        <taxon>Metazoa</taxon>
        <taxon>Spiralia</taxon>
        <taxon>Lophotrochozoa</taxon>
        <taxon>Platyhelminthes</taxon>
        <taxon>Trematoda</taxon>
        <taxon>Digenea</taxon>
        <taxon>Plagiorchiida</taxon>
        <taxon>Pronocephalata</taxon>
        <taxon>Paramphistomoidea</taxon>
        <taxon>Paramphistomidae</taxon>
        <taxon>Calicophoron</taxon>
    </lineage>
</organism>
<sequence length="90" mass="10457">MKITLLVAILFSFAATKAMVKTGEDKNKCFVRVHTCQNYCHQIAGKPQKCENKCEEKLEECEKHARKNTAIDDEFDDFSIDDQMFFKGRF</sequence>
<protein>
    <submittedName>
        <fullName evidence="2">Uncharacterized protein</fullName>
    </submittedName>
</protein>
<reference evidence="2" key="1">
    <citation type="submission" date="2024-06" db="EMBL/GenBank/DDBJ databases">
        <authorList>
            <person name="Liu X."/>
            <person name="Lenzi L."/>
            <person name="Haldenby T S."/>
            <person name="Uol C."/>
        </authorList>
    </citation>
    <scope>NUCLEOTIDE SEQUENCE</scope>
</reference>
<evidence type="ECO:0000313" key="2">
    <source>
        <dbReference type="EMBL" id="CAL5136900.1"/>
    </source>
</evidence>